<comment type="caution">
    <text evidence="2">The sequence shown here is derived from an EMBL/GenBank/DDBJ whole genome shotgun (WGS) entry which is preliminary data.</text>
</comment>
<gene>
    <name evidence="2" type="ORF">EHT25_27520</name>
</gene>
<dbReference type="EMBL" id="RQJO01000015">
    <property type="protein sequence ID" value="RRA98745.1"/>
    <property type="molecule type" value="Genomic_DNA"/>
</dbReference>
<dbReference type="Proteomes" id="UP000271925">
    <property type="component" value="Unassembled WGS sequence"/>
</dbReference>
<keyword evidence="3" id="KW-1185">Reference proteome</keyword>
<evidence type="ECO:0000313" key="3">
    <source>
        <dbReference type="Proteomes" id="UP000271925"/>
    </source>
</evidence>
<accession>A0A3P1BCX6</accession>
<dbReference type="InterPro" id="IPR029060">
    <property type="entry name" value="PIN-like_dom_sf"/>
</dbReference>
<evidence type="ECO:0000313" key="2">
    <source>
        <dbReference type="EMBL" id="RRA98745.1"/>
    </source>
</evidence>
<sequence length="120" mass="13994">MKFIVDECTGPRVADWLIEKGFDVFSVFRQGRGMKDIQILQKATEEQRIIITNDRDFGELIFKTGLPHKGVIFMRLKDETSGNKVEILSRFFETNIDLINNVNFIVVTEESIRVRMIRKV</sequence>
<organism evidence="2 3">
    <name type="scientific">Larkinella rosea</name>
    <dbReference type="NCBI Taxonomy" id="2025312"/>
    <lineage>
        <taxon>Bacteria</taxon>
        <taxon>Pseudomonadati</taxon>
        <taxon>Bacteroidota</taxon>
        <taxon>Cytophagia</taxon>
        <taxon>Cytophagales</taxon>
        <taxon>Spirosomataceae</taxon>
        <taxon>Larkinella</taxon>
    </lineage>
</organism>
<dbReference type="InterPro" id="IPR041049">
    <property type="entry name" value="DUF5615"/>
</dbReference>
<dbReference type="OrthoDB" id="9806751at2"/>
<protein>
    <recommendedName>
        <fullName evidence="1">DUF5615 domain-containing protein</fullName>
    </recommendedName>
</protein>
<proteinExistence type="predicted"/>
<dbReference type="RefSeq" id="WP_124878583.1">
    <property type="nucleotide sequence ID" value="NZ_RQJO01000015.1"/>
</dbReference>
<feature type="domain" description="DUF5615" evidence="1">
    <location>
        <begin position="1"/>
        <end position="109"/>
    </location>
</feature>
<evidence type="ECO:0000259" key="1">
    <source>
        <dbReference type="Pfam" id="PF18480"/>
    </source>
</evidence>
<name>A0A3P1BCX6_9BACT</name>
<dbReference type="AlphaFoldDB" id="A0A3P1BCX6"/>
<reference evidence="2 3" key="1">
    <citation type="submission" date="2018-11" db="EMBL/GenBank/DDBJ databases">
        <authorList>
            <person name="Zhou Z."/>
            <person name="Wang G."/>
        </authorList>
    </citation>
    <scope>NUCLEOTIDE SEQUENCE [LARGE SCALE GENOMIC DNA]</scope>
    <source>
        <strain evidence="2 3">KCTC52004</strain>
    </source>
</reference>
<dbReference type="Pfam" id="PF18480">
    <property type="entry name" value="DUF5615"/>
    <property type="match status" value="1"/>
</dbReference>
<dbReference type="SUPFAM" id="SSF88723">
    <property type="entry name" value="PIN domain-like"/>
    <property type="match status" value="1"/>
</dbReference>